<dbReference type="InterPro" id="IPR004147">
    <property type="entry name" value="ABC1_dom"/>
</dbReference>
<dbReference type="PANTHER" id="PTHR10566">
    <property type="entry name" value="CHAPERONE-ACTIVITY OF BC1 COMPLEX CABC1 -RELATED"/>
    <property type="match status" value="1"/>
</dbReference>
<dbReference type="SUPFAM" id="SSF56112">
    <property type="entry name" value="Protein kinase-like (PK-like)"/>
    <property type="match status" value="1"/>
</dbReference>
<dbReference type="GO" id="GO:0004672">
    <property type="term" value="F:protein kinase activity"/>
    <property type="evidence" value="ECO:0007669"/>
    <property type="project" value="InterPro"/>
</dbReference>
<dbReference type="GO" id="GO:0005524">
    <property type="term" value="F:ATP binding"/>
    <property type="evidence" value="ECO:0007669"/>
    <property type="project" value="InterPro"/>
</dbReference>
<dbReference type="PANTHER" id="PTHR10566:SF113">
    <property type="entry name" value="PROTEIN ACTIVITY OF BC1 COMPLEX KINASE 7, CHLOROPLASTIC"/>
    <property type="match status" value="1"/>
</dbReference>
<evidence type="ECO:0000259" key="2">
    <source>
        <dbReference type="PROSITE" id="PS50011"/>
    </source>
</evidence>
<dbReference type="Pfam" id="PF03109">
    <property type="entry name" value="ABC1"/>
    <property type="match status" value="1"/>
</dbReference>
<evidence type="ECO:0000313" key="3">
    <source>
        <dbReference type="EMBL" id="VAV97715.1"/>
    </source>
</evidence>
<dbReference type="AlphaFoldDB" id="A0A3B0SSD2"/>
<accession>A0A3B0SSD2</accession>
<comment type="similarity">
    <text evidence="1">Belongs to the protein kinase superfamily. ADCK protein kinase family.</text>
</comment>
<proteinExistence type="inferred from homology"/>
<dbReference type="InterPro" id="IPR011009">
    <property type="entry name" value="Kinase-like_dom_sf"/>
</dbReference>
<organism evidence="3">
    <name type="scientific">hydrothermal vent metagenome</name>
    <dbReference type="NCBI Taxonomy" id="652676"/>
    <lineage>
        <taxon>unclassified sequences</taxon>
        <taxon>metagenomes</taxon>
        <taxon>ecological metagenomes</taxon>
    </lineage>
</organism>
<dbReference type="PROSITE" id="PS50011">
    <property type="entry name" value="PROTEIN_KINASE_DOM"/>
    <property type="match status" value="1"/>
</dbReference>
<evidence type="ECO:0000256" key="1">
    <source>
        <dbReference type="ARBA" id="ARBA00009670"/>
    </source>
</evidence>
<name>A0A3B0SSD2_9ZZZZ</name>
<feature type="domain" description="Protein kinase" evidence="2">
    <location>
        <begin position="123"/>
        <end position="521"/>
    </location>
</feature>
<dbReference type="InterPro" id="IPR000719">
    <property type="entry name" value="Prot_kinase_dom"/>
</dbReference>
<dbReference type="EMBL" id="UOEE01000248">
    <property type="protein sequence ID" value="VAV97715.1"/>
    <property type="molecule type" value="Genomic_DNA"/>
</dbReference>
<protein>
    <submittedName>
        <fullName evidence="3">Ubiquinone biosynthesis regulatory protein kinase UbiB</fullName>
    </submittedName>
</protein>
<sequence>MRKILTFFRLIATGLVLARHDALVPPEFRGLLPFGTRLIGWLARFGLPLKEKNRGKRLARALEKLGPSYVKLGQFLATRNDILSEEVVSGLASLKDKMQPFSQQQAEAILLENYGENWQQIFPSFGPSVAAASVAQVHQAKTADGKTVAVKLLRPGIETRINRDVQTLQMGARLVQNWFVASRRLEPVRFVETVTRSLLLELDLRMEAAAASELAEVSTDIQQVVIPNMHWPLVRERVLVMDWLEATPLTDMDKLRRSKIDMNQLAELIPTSFLSFALDHGVFHADLHEGNMFAFADGRLGLVDFGIVGRIGPAQRRYLAEILYGFLRQDYRRVAEVHFEAGYVPDTHLVDDFAQALRAVGEPVFGKTAKDVSMGQLLLHLFAVTSRFDMHLRPELVLLQKTMVQVEGVARTLNPDHDLWAASAPIIERYIKRELGPEGIINDMTDDFLDLRDAVRALPAAINDLTALAKTTKAHGFSLDDDSLKRLSNWQAKANRIRDFGLLAGGSGLLLTAIKFVFFNG</sequence>
<keyword evidence="3" id="KW-0830">Ubiquinone</keyword>
<reference evidence="3" key="1">
    <citation type="submission" date="2018-06" db="EMBL/GenBank/DDBJ databases">
        <authorList>
            <person name="Zhirakovskaya E."/>
        </authorList>
    </citation>
    <scope>NUCLEOTIDE SEQUENCE</scope>
</reference>
<gene>
    <name evidence="3" type="ORF">MNBD_ALPHA06-326</name>
</gene>
<dbReference type="InterPro" id="IPR050154">
    <property type="entry name" value="UbiB_kinase"/>
</dbReference>